<name>A0ABN5PQW4_9ACTO</name>
<dbReference type="EMBL" id="CP032514">
    <property type="protein sequence ID" value="AYD90795.1"/>
    <property type="molecule type" value="Genomic_DNA"/>
</dbReference>
<sequence>MVGALVLAVAASLLQLALGLHVRNVLTDAAGEGARRAALVGGTRQEAEQRVRSLVDSALAEGYVQEVAMTRHQVDDLVVVEVRVTAPLPLLGLVGPGGVVGVTGHAVDEASLVGAEEQR</sequence>
<protein>
    <submittedName>
        <fullName evidence="1">Pilus assembly protein</fullName>
    </submittedName>
</protein>
<reference evidence="1 2" key="1">
    <citation type="submission" date="2018-09" db="EMBL/GenBank/DDBJ databases">
        <authorList>
            <person name="Li J."/>
        </authorList>
    </citation>
    <scope>NUCLEOTIDE SEQUENCE [LARGE SCALE GENOMIC DNA]</scope>
    <source>
        <strain evidence="1 2">2129</strain>
    </source>
</reference>
<accession>A0ABN5PQW4</accession>
<evidence type="ECO:0000313" key="2">
    <source>
        <dbReference type="Proteomes" id="UP000273001"/>
    </source>
</evidence>
<organism evidence="1 2">
    <name type="scientific">Actinomyces lilanjuaniae</name>
    <dbReference type="NCBI Taxonomy" id="2321394"/>
    <lineage>
        <taxon>Bacteria</taxon>
        <taxon>Bacillati</taxon>
        <taxon>Actinomycetota</taxon>
        <taxon>Actinomycetes</taxon>
        <taxon>Actinomycetales</taxon>
        <taxon>Actinomycetaceae</taxon>
        <taxon>Actinomyces</taxon>
    </lineage>
</organism>
<evidence type="ECO:0000313" key="1">
    <source>
        <dbReference type="EMBL" id="AYD90795.1"/>
    </source>
</evidence>
<proteinExistence type="predicted"/>
<gene>
    <name evidence="1" type="ORF">D5R93_04275</name>
</gene>
<dbReference type="Proteomes" id="UP000273001">
    <property type="component" value="Chromosome"/>
</dbReference>
<keyword evidence="2" id="KW-1185">Reference proteome</keyword>